<dbReference type="PATRIC" id="fig|983917.3.peg.674"/>
<dbReference type="InterPro" id="IPR038287">
    <property type="entry name" value="Cse2_sf"/>
</dbReference>
<dbReference type="Gene3D" id="1.10.520.40">
    <property type="entry name" value="CRISPR-associated protein Cse2"/>
    <property type="match status" value="1"/>
</dbReference>
<dbReference type="EMBL" id="AP012320">
    <property type="protein sequence ID" value="BAL94032.1"/>
    <property type="molecule type" value="Genomic_DNA"/>
</dbReference>
<name>I0HLZ5_RUBGI</name>
<keyword evidence="2" id="KW-1185">Reference proteome</keyword>
<dbReference type="InterPro" id="IPR013382">
    <property type="entry name" value="CRISPR-assoc_prot_Cse2"/>
</dbReference>
<dbReference type="RefSeq" id="WP_014426908.1">
    <property type="nucleotide sequence ID" value="NC_017075.1"/>
</dbReference>
<dbReference type="HOGENOM" id="CLU_081588_3_0_4"/>
<proteinExistence type="predicted"/>
<evidence type="ECO:0000313" key="1">
    <source>
        <dbReference type="EMBL" id="BAL94032.1"/>
    </source>
</evidence>
<sequence length="182" mass="19916">MSEHANAFVQHLQSLALRDRGAIAALRRSLAFAPGTYPPAYPAVERFAAQGEDREAARRALYLCAGLFALHPAHASGRALATGLGETLIRRDSPSIEKRFIALLGADPDALADHLRQAISLLAADGVGLDYVLLLADLRDLLDPWNEERRDRARQRWARAFYRVAAHEHASEPGTDAADDQS</sequence>
<dbReference type="Proteomes" id="UP000007883">
    <property type="component" value="Chromosome"/>
</dbReference>
<dbReference type="CDD" id="cd09731">
    <property type="entry name" value="Cse2_I-E"/>
    <property type="match status" value="1"/>
</dbReference>
<gene>
    <name evidence="1" type="primary">cse2</name>
    <name evidence="1" type="ordered locus">RGE_06870</name>
</gene>
<organism evidence="1 2">
    <name type="scientific">Rubrivivax gelatinosus (strain NBRC 100245 / IL144)</name>
    <dbReference type="NCBI Taxonomy" id="983917"/>
    <lineage>
        <taxon>Bacteria</taxon>
        <taxon>Pseudomonadati</taxon>
        <taxon>Pseudomonadota</taxon>
        <taxon>Betaproteobacteria</taxon>
        <taxon>Burkholderiales</taxon>
        <taxon>Sphaerotilaceae</taxon>
        <taxon>Rubrivivax</taxon>
    </lineage>
</organism>
<dbReference type="STRING" id="983917.RGE_06870"/>
<evidence type="ECO:0000313" key="2">
    <source>
        <dbReference type="Proteomes" id="UP000007883"/>
    </source>
</evidence>
<dbReference type="NCBIfam" id="TIGR02548">
    <property type="entry name" value="casB_cse2"/>
    <property type="match status" value="1"/>
</dbReference>
<dbReference type="eggNOG" id="ENOG5032TCT">
    <property type="taxonomic scope" value="Bacteria"/>
</dbReference>
<protein>
    <submittedName>
        <fullName evidence="1">CRISPR-associated protein, Cse2 family</fullName>
    </submittedName>
</protein>
<accession>I0HLZ5</accession>
<dbReference type="AlphaFoldDB" id="I0HLZ5"/>
<reference evidence="1 2" key="1">
    <citation type="journal article" date="2012" name="J. Bacteriol.">
        <title>Complete genome sequence of phototrophic betaproteobacterium Rubrivivax gelatinosus IL144.</title>
        <authorList>
            <person name="Nagashima S."/>
            <person name="Kamimura A."/>
            <person name="Shimizu T."/>
            <person name="Nakamura-isaki S."/>
            <person name="Aono E."/>
            <person name="Sakamoto K."/>
            <person name="Ichikawa N."/>
            <person name="Nakazawa H."/>
            <person name="Sekine M."/>
            <person name="Yamazaki S."/>
            <person name="Fujita N."/>
            <person name="Shimada K."/>
            <person name="Hanada S."/>
            <person name="Nagashima K.V.P."/>
        </authorList>
    </citation>
    <scope>NUCLEOTIDE SEQUENCE [LARGE SCALE GENOMIC DNA]</scope>
    <source>
        <strain evidence="2">NBRC 100245 / IL144</strain>
    </source>
</reference>
<dbReference type="KEGG" id="rge:RGE_06870"/>
<dbReference type="Pfam" id="PF09485">
    <property type="entry name" value="CRISPR_Cse2"/>
    <property type="match status" value="1"/>
</dbReference>